<feature type="chain" id="PRO_5038975488" evidence="1">
    <location>
        <begin position="20"/>
        <end position="355"/>
    </location>
</feature>
<comment type="caution">
    <text evidence="2">The sequence shown here is derived from an EMBL/GenBank/DDBJ whole genome shotgun (WGS) entry which is preliminary data.</text>
</comment>
<accession>A0A9E2L202</accession>
<proteinExistence type="predicted"/>
<sequence length="355" mass="40939">MKKLCILFFLIVGTWGLTAQTVYTTSQASDRLGFYVIYQDDVGNVLSLVHIDGGYLVRYWDKKTKKNSVAFIDIKKDFFTGFTYLDTAPDIGNAYTDYVEPLLVTKEEYLNLIEPKLEDLFSYTDMGVRQQMPIGLLISKTDLNGKLVSEGYVDFYIPITYLHSVKDNRGKTILTCIRFGAIQSYDELPYFFQFNEAFQPNLRPMKKADTKKWQKVTINNMEMDLPESWQYINMPDLQACVYSQTTQSDSVIFARHTSLAANQCKDVATYIWFFMYNVYKQAAIVPDSVEVKQMGEALWISFDIIDSKYTELNTIILAFFQDGDTVDYLEITGYADFVAKNKSMYEKIVTSTRVK</sequence>
<evidence type="ECO:0000313" key="2">
    <source>
        <dbReference type="EMBL" id="MBU3849221.1"/>
    </source>
</evidence>
<organism evidence="2 3">
    <name type="scientific">Candidatus Treponema excrementipullorum</name>
    <dbReference type="NCBI Taxonomy" id="2838768"/>
    <lineage>
        <taxon>Bacteria</taxon>
        <taxon>Pseudomonadati</taxon>
        <taxon>Spirochaetota</taxon>
        <taxon>Spirochaetia</taxon>
        <taxon>Spirochaetales</taxon>
        <taxon>Treponemataceae</taxon>
        <taxon>Treponema</taxon>
    </lineage>
</organism>
<evidence type="ECO:0000313" key="3">
    <source>
        <dbReference type="Proteomes" id="UP000823914"/>
    </source>
</evidence>
<gene>
    <name evidence="2" type="ORF">IAA16_01495</name>
</gene>
<name>A0A9E2L202_9SPIR</name>
<reference evidence="2" key="2">
    <citation type="submission" date="2021-04" db="EMBL/GenBank/DDBJ databases">
        <authorList>
            <person name="Gilroy R."/>
        </authorList>
    </citation>
    <scope>NUCLEOTIDE SEQUENCE</scope>
    <source>
        <strain evidence="2">Gambia15-2214</strain>
    </source>
</reference>
<evidence type="ECO:0000256" key="1">
    <source>
        <dbReference type="SAM" id="SignalP"/>
    </source>
</evidence>
<feature type="signal peptide" evidence="1">
    <location>
        <begin position="1"/>
        <end position="19"/>
    </location>
</feature>
<protein>
    <submittedName>
        <fullName evidence="2">Uncharacterized protein</fullName>
    </submittedName>
</protein>
<keyword evidence="1" id="KW-0732">Signal</keyword>
<dbReference type="Proteomes" id="UP000823914">
    <property type="component" value="Unassembled WGS sequence"/>
</dbReference>
<dbReference type="EMBL" id="JAHLFV010000035">
    <property type="protein sequence ID" value="MBU3849221.1"/>
    <property type="molecule type" value="Genomic_DNA"/>
</dbReference>
<dbReference type="AlphaFoldDB" id="A0A9E2L202"/>
<reference evidence="2" key="1">
    <citation type="journal article" date="2021" name="PeerJ">
        <title>Extensive microbial diversity within the chicken gut microbiome revealed by metagenomics and culture.</title>
        <authorList>
            <person name="Gilroy R."/>
            <person name="Ravi A."/>
            <person name="Getino M."/>
            <person name="Pursley I."/>
            <person name="Horton D.L."/>
            <person name="Alikhan N.F."/>
            <person name="Baker D."/>
            <person name="Gharbi K."/>
            <person name="Hall N."/>
            <person name="Watson M."/>
            <person name="Adriaenssens E.M."/>
            <person name="Foster-Nyarko E."/>
            <person name="Jarju S."/>
            <person name="Secka A."/>
            <person name="Antonio M."/>
            <person name="Oren A."/>
            <person name="Chaudhuri R.R."/>
            <person name="La Ragione R."/>
            <person name="Hildebrand F."/>
            <person name="Pallen M.J."/>
        </authorList>
    </citation>
    <scope>NUCLEOTIDE SEQUENCE</scope>
    <source>
        <strain evidence="2">Gambia15-2214</strain>
    </source>
</reference>